<proteinExistence type="predicted"/>
<sequence length="55" mass="6112">VFAIFAKAQSAIKNYVIQNNTVIIIGKTTRNTNGSGYRQVSFVCKKQGQYNGKKD</sequence>
<name>A0ABN7X1L6_GIGMA</name>
<dbReference type="Proteomes" id="UP000789901">
    <property type="component" value="Unassembled WGS sequence"/>
</dbReference>
<comment type="caution">
    <text evidence="1">The sequence shown here is derived from an EMBL/GenBank/DDBJ whole genome shotgun (WGS) entry which is preliminary data.</text>
</comment>
<evidence type="ECO:0000313" key="1">
    <source>
        <dbReference type="EMBL" id="CAG8845377.1"/>
    </source>
</evidence>
<reference evidence="1 2" key="1">
    <citation type="submission" date="2021-06" db="EMBL/GenBank/DDBJ databases">
        <authorList>
            <person name="Kallberg Y."/>
            <person name="Tangrot J."/>
            <person name="Rosling A."/>
        </authorList>
    </citation>
    <scope>NUCLEOTIDE SEQUENCE [LARGE SCALE GENOMIC DNA]</scope>
    <source>
        <strain evidence="1 2">120-4 pot B 10/14</strain>
    </source>
</reference>
<keyword evidence="2" id="KW-1185">Reference proteome</keyword>
<gene>
    <name evidence="1" type="ORF">GMARGA_LOCUS37602</name>
</gene>
<organism evidence="1 2">
    <name type="scientific">Gigaspora margarita</name>
    <dbReference type="NCBI Taxonomy" id="4874"/>
    <lineage>
        <taxon>Eukaryota</taxon>
        <taxon>Fungi</taxon>
        <taxon>Fungi incertae sedis</taxon>
        <taxon>Mucoromycota</taxon>
        <taxon>Glomeromycotina</taxon>
        <taxon>Glomeromycetes</taxon>
        <taxon>Diversisporales</taxon>
        <taxon>Gigasporaceae</taxon>
        <taxon>Gigaspora</taxon>
    </lineage>
</organism>
<feature type="non-terminal residue" evidence="1">
    <location>
        <position position="55"/>
    </location>
</feature>
<accession>A0ABN7X1L6</accession>
<feature type="non-terminal residue" evidence="1">
    <location>
        <position position="1"/>
    </location>
</feature>
<dbReference type="EMBL" id="CAJVQB010079330">
    <property type="protein sequence ID" value="CAG8845377.1"/>
    <property type="molecule type" value="Genomic_DNA"/>
</dbReference>
<evidence type="ECO:0000313" key="2">
    <source>
        <dbReference type="Proteomes" id="UP000789901"/>
    </source>
</evidence>
<protein>
    <submittedName>
        <fullName evidence="1">23830_t:CDS:1</fullName>
    </submittedName>
</protein>